<comment type="similarity">
    <text evidence="1">Belongs to the iron/ascorbate-dependent oxidoreductase family.</text>
</comment>
<dbReference type="GeneID" id="64663905"/>
<dbReference type="Pfam" id="PF03171">
    <property type="entry name" value="2OG-FeII_Oxy"/>
    <property type="match status" value="1"/>
</dbReference>
<keyword evidence="4" id="KW-1185">Reference proteome</keyword>
<keyword evidence="1" id="KW-0408">Iron</keyword>
<gene>
    <name evidence="3" type="ORF">F5891DRAFT_1233577</name>
</gene>
<dbReference type="AlphaFoldDB" id="A0AAD4DNB4"/>
<dbReference type="SUPFAM" id="SSF51197">
    <property type="entry name" value="Clavaminate synthase-like"/>
    <property type="match status" value="1"/>
</dbReference>
<reference evidence="3" key="1">
    <citation type="journal article" date="2020" name="New Phytol.">
        <title>Comparative genomics reveals dynamic genome evolution in host specialist ectomycorrhizal fungi.</title>
        <authorList>
            <person name="Lofgren L.A."/>
            <person name="Nguyen N.H."/>
            <person name="Vilgalys R."/>
            <person name="Ruytinx J."/>
            <person name="Liao H.L."/>
            <person name="Branco S."/>
            <person name="Kuo A."/>
            <person name="LaButti K."/>
            <person name="Lipzen A."/>
            <person name="Andreopoulos W."/>
            <person name="Pangilinan J."/>
            <person name="Riley R."/>
            <person name="Hundley H."/>
            <person name="Na H."/>
            <person name="Barry K."/>
            <person name="Grigoriev I.V."/>
            <person name="Stajich J.E."/>
            <person name="Kennedy P.G."/>
        </authorList>
    </citation>
    <scope>NUCLEOTIDE SEQUENCE</scope>
    <source>
        <strain evidence="3">FC203</strain>
    </source>
</reference>
<name>A0AAD4DNB4_9AGAM</name>
<sequence length="360" mass="40019">MLITSLGFLEKVESGKAQVAGSGFGGKGHRRQIPSNVMGNADFPGVRRDHTTQVPSSSLRVARIPFWSFVSSTLCPTTRFLTKYADPAVYPHFDLYPARAAKLASREEDITNNKLFISSSTYPLLSPTFFMLAWDDPKANRGYVQVGRERVTTSMDAAEIAVLRAKAPDTKESMEIGCENHPTFSNKWPQETEVPRFKQTMLHFFQTFHEVHTMVMKSIALGLDLPEDFFDNKIDHYGTLTLLFQDSIGGLEVQNPHTKHYQPASPIPGTIVVNAGDLLARWSNDVLRSTLHRVVAPPATKINATEGMTPARQSIAFFCNPNFDAIIESLPTCTSTSNPSRYPPLTTEQYIVGRLATTYS</sequence>
<dbReference type="Proteomes" id="UP001195769">
    <property type="component" value="Unassembled WGS sequence"/>
</dbReference>
<dbReference type="EMBL" id="JABBWK010000328">
    <property type="protein sequence ID" value="KAG1885351.1"/>
    <property type="molecule type" value="Genomic_DNA"/>
</dbReference>
<keyword evidence="1" id="KW-0479">Metal-binding</keyword>
<dbReference type="InterPro" id="IPR005123">
    <property type="entry name" value="Oxoglu/Fe-dep_dioxygenase_dom"/>
</dbReference>
<dbReference type="GO" id="GO:0046872">
    <property type="term" value="F:metal ion binding"/>
    <property type="evidence" value="ECO:0007669"/>
    <property type="project" value="UniProtKB-KW"/>
</dbReference>
<dbReference type="GO" id="GO:0016491">
    <property type="term" value="F:oxidoreductase activity"/>
    <property type="evidence" value="ECO:0007669"/>
    <property type="project" value="UniProtKB-KW"/>
</dbReference>
<dbReference type="PANTHER" id="PTHR47990">
    <property type="entry name" value="2-OXOGLUTARATE (2OG) AND FE(II)-DEPENDENT OXYGENASE SUPERFAMILY PROTEIN-RELATED"/>
    <property type="match status" value="1"/>
</dbReference>
<dbReference type="RefSeq" id="XP_041216412.1">
    <property type="nucleotide sequence ID" value="XM_041369607.1"/>
</dbReference>
<evidence type="ECO:0000313" key="3">
    <source>
        <dbReference type="EMBL" id="KAG1885351.1"/>
    </source>
</evidence>
<accession>A0AAD4DNB4</accession>
<dbReference type="PROSITE" id="PS51471">
    <property type="entry name" value="FE2OG_OXY"/>
    <property type="match status" value="1"/>
</dbReference>
<dbReference type="Gene3D" id="2.60.120.330">
    <property type="entry name" value="B-lactam Antibiotic, Isopenicillin N Synthase, Chain"/>
    <property type="match status" value="2"/>
</dbReference>
<protein>
    <recommendedName>
        <fullName evidence="2">Fe2OG dioxygenase domain-containing protein</fullName>
    </recommendedName>
</protein>
<evidence type="ECO:0000259" key="2">
    <source>
        <dbReference type="PROSITE" id="PS51471"/>
    </source>
</evidence>
<organism evidence="3 4">
    <name type="scientific">Suillus fuscotomentosus</name>
    <dbReference type="NCBI Taxonomy" id="1912939"/>
    <lineage>
        <taxon>Eukaryota</taxon>
        <taxon>Fungi</taxon>
        <taxon>Dikarya</taxon>
        <taxon>Basidiomycota</taxon>
        <taxon>Agaricomycotina</taxon>
        <taxon>Agaricomycetes</taxon>
        <taxon>Agaricomycetidae</taxon>
        <taxon>Boletales</taxon>
        <taxon>Suillineae</taxon>
        <taxon>Suillaceae</taxon>
        <taxon>Suillus</taxon>
    </lineage>
</organism>
<evidence type="ECO:0000313" key="4">
    <source>
        <dbReference type="Proteomes" id="UP001195769"/>
    </source>
</evidence>
<feature type="domain" description="Fe2OG dioxygenase" evidence="2">
    <location>
        <begin position="207"/>
        <end position="321"/>
    </location>
</feature>
<dbReference type="InterPro" id="IPR044861">
    <property type="entry name" value="IPNS-like_FE2OG_OXY"/>
</dbReference>
<evidence type="ECO:0000256" key="1">
    <source>
        <dbReference type="RuleBase" id="RU003682"/>
    </source>
</evidence>
<keyword evidence="1" id="KW-0560">Oxidoreductase</keyword>
<proteinExistence type="inferred from homology"/>
<dbReference type="InterPro" id="IPR027443">
    <property type="entry name" value="IPNS-like_sf"/>
</dbReference>
<comment type="caution">
    <text evidence="3">The sequence shown here is derived from an EMBL/GenBank/DDBJ whole genome shotgun (WGS) entry which is preliminary data.</text>
</comment>
<dbReference type="InterPro" id="IPR050231">
    <property type="entry name" value="Iron_ascorbate_oxido_reductase"/>
</dbReference>